<dbReference type="EC" id="2.7.7.6" evidence="1"/>
<evidence type="ECO:0000256" key="3">
    <source>
        <dbReference type="ARBA" id="ARBA00022679"/>
    </source>
</evidence>
<evidence type="ECO:0000256" key="2">
    <source>
        <dbReference type="ARBA" id="ARBA00022478"/>
    </source>
</evidence>
<dbReference type="InterPro" id="IPR038120">
    <property type="entry name" value="Rpb1_funnel_sf"/>
</dbReference>
<dbReference type="Pfam" id="PF00623">
    <property type="entry name" value="RNA_pol_Rpb1_2"/>
    <property type="match status" value="1"/>
</dbReference>
<name>A0AAV1CFK0_OLDCO</name>
<feature type="domain" description="RNA polymerase N-terminal" evidence="9">
    <location>
        <begin position="223"/>
        <end position="504"/>
    </location>
</feature>
<evidence type="ECO:0000256" key="6">
    <source>
        <dbReference type="ARBA" id="ARBA00022833"/>
    </source>
</evidence>
<dbReference type="PANTHER" id="PTHR19376">
    <property type="entry name" value="DNA-DIRECTED RNA POLYMERASE"/>
    <property type="match status" value="1"/>
</dbReference>
<dbReference type="Pfam" id="PF04983">
    <property type="entry name" value="RNA_pol_Rpb1_3"/>
    <property type="match status" value="1"/>
</dbReference>
<evidence type="ECO:0000256" key="8">
    <source>
        <dbReference type="ARBA" id="ARBA00048552"/>
    </source>
</evidence>
<protein>
    <recommendedName>
        <fullName evidence="1">DNA-directed RNA polymerase</fullName>
        <ecNumber evidence="1">2.7.7.6</ecNumber>
    </recommendedName>
</protein>
<evidence type="ECO:0000256" key="4">
    <source>
        <dbReference type="ARBA" id="ARBA00022695"/>
    </source>
</evidence>
<dbReference type="Gene3D" id="3.30.1490.180">
    <property type="entry name" value="RNA polymerase ii"/>
    <property type="match status" value="1"/>
</dbReference>
<dbReference type="InterPro" id="IPR000722">
    <property type="entry name" value="RNA_pol_asu"/>
</dbReference>
<proteinExistence type="predicted"/>
<dbReference type="GO" id="GO:0046872">
    <property type="term" value="F:metal ion binding"/>
    <property type="evidence" value="ECO:0007669"/>
    <property type="project" value="UniProtKB-KW"/>
</dbReference>
<dbReference type="Gene3D" id="2.40.40.20">
    <property type="match status" value="1"/>
</dbReference>
<dbReference type="Pfam" id="PF05000">
    <property type="entry name" value="RNA_pol_Rpb1_4"/>
    <property type="match status" value="1"/>
</dbReference>
<dbReference type="EMBL" id="OX459119">
    <property type="protein sequence ID" value="CAI9093918.1"/>
    <property type="molecule type" value="Genomic_DNA"/>
</dbReference>
<keyword evidence="3" id="KW-0808">Transferase</keyword>
<dbReference type="InterPro" id="IPR007083">
    <property type="entry name" value="RNA_pol_Rpb1_4"/>
</dbReference>
<dbReference type="InterPro" id="IPR040403">
    <property type="entry name" value="NRPD1_N"/>
</dbReference>
<evidence type="ECO:0000313" key="10">
    <source>
        <dbReference type="EMBL" id="CAI9093918.1"/>
    </source>
</evidence>
<evidence type="ECO:0000313" key="11">
    <source>
        <dbReference type="Proteomes" id="UP001161247"/>
    </source>
</evidence>
<dbReference type="Gene3D" id="3.10.450.40">
    <property type="match status" value="1"/>
</dbReference>
<dbReference type="Pfam" id="PF04998">
    <property type="entry name" value="RNA_pol_Rpb1_5"/>
    <property type="match status" value="1"/>
</dbReference>
<dbReference type="Gene3D" id="6.20.50.80">
    <property type="match status" value="1"/>
</dbReference>
<keyword evidence="6" id="KW-0862">Zinc</keyword>
<evidence type="ECO:0000256" key="7">
    <source>
        <dbReference type="ARBA" id="ARBA00023163"/>
    </source>
</evidence>
<evidence type="ECO:0000256" key="5">
    <source>
        <dbReference type="ARBA" id="ARBA00022723"/>
    </source>
</evidence>
<dbReference type="Proteomes" id="UP001161247">
    <property type="component" value="Chromosome 2"/>
</dbReference>
<dbReference type="InterPro" id="IPR042102">
    <property type="entry name" value="RNA_pol_Rpb1_3_sf"/>
</dbReference>
<dbReference type="InterPro" id="IPR007081">
    <property type="entry name" value="RNA_pol_Rpb1_5"/>
</dbReference>
<dbReference type="Gene3D" id="1.10.274.100">
    <property type="entry name" value="RNA polymerase Rpb1, domain 3"/>
    <property type="match status" value="1"/>
</dbReference>
<gene>
    <name evidence="10" type="ORF">OLC1_LOCUS5218</name>
</gene>
<dbReference type="Gene3D" id="4.10.860.120">
    <property type="entry name" value="RNA polymerase II, clamp domain"/>
    <property type="match status" value="1"/>
</dbReference>
<sequence length="1510" mass="168776">MIAERKMDQAPTDRELIEREKPTAILRSITFSILSKADAEARKAIIVRAVNEVTDPALGLPNQINQCSTCGSKDRRECEGHFGLINFPVTILNPYFLPEIAQILNKICPACKSVKAKRSGSASLPERPNDCKYCYPGKLKDVYPPMKFKVSSKDIFGKTAITAEVNERSSSNIAADYWDFIPSDDQQDESSSSTRRVLSHAQVYQILKDVDLRFLESVLKRKNSIFLDSILLTPNCQRVTEFGQHIIFDSTTKYYKKLIDFRGSPNELSTRVQERIKASKVYTDKSAPVDYGINASGSNDSSAPTSGLKFIRELLMGKRTDHAFRMVVVGDPYIKLGEIGMPSHIAQKVQVAEQINKWNLDKLESYVPYWLFHGVDIRVRREGRIVKLTISDKLCCGDVLYRPMLDGDIVMINRPPSIHQHSILSLSVRTLPNNSVCSINPLICSPLRGDFDGDCLHGFVPQSVDARVELNELVAIDKQLCNGQSGRNLLSLSHDSLTAAHLILENGVTLTKFQMQQLQMFCPYEQQFPAIIKKLEKPTKEHTCFWTGQQLFSLLMPPGFNYDFPSNGVCITKGEIMTSSGASTWLHDVDGNLFHGLIQFCGEQVISILNAMQEVLCQWLSMRGLSVSLSDLYLASDAFCRENMIQEVFCGLQEAEILSDIELMMVDANKNFLAQCLEENTRVEDFGEDHISVQLNKSAALSQASVSAFKRVFSVIQHLAFQYASKHNSFIAMLKAGSKGNLQKLVQHSMCLGLQHSVAPLSFRMPRRLSCAAWNDHKISLCRSHGPLENNESYIPFAVVENSFLTGLNPLECFVHSLTNRDGSFSGHADVSGTLTRKLMFFMRDVCIAYDGTVRNSYGDQIVQFAYTRKISSPTGSNGFSGERAKANEVMGGHPVGSLAACAISEAAYSALDQPVSALESSPLLNLKKILDSGVKRSGGDKTATIFLSKKLAKLAHGFEYGALAVKDHLQRLKFGEIVSHAMIRSVQSSDSRNDDLVCFFRTHLVHVSMWNSYSQEICGLSHISPWICHFHVSKDVFKKKRLSLHSIIGALHATWRIMKVKVKSKLKSKLDLPDLQISTSARCPRTFKENEMVSEICIKVSLLDKYQNSSSQLDVIRDMVIHSLLGSVIKGFPEFKKVDILWKDCSKSQKFSKGSCSGLYLRVNMSENCDKGKFWSILVDSCIQIRNLIDWEHSHPDEIRDVTPAYGIDTAVNHFISSLHTAICDIGKTVLPEHLVLTADTLSTTGEFVALNAKGLTQQRKVTSVSSPFVQACFSSPADCFVKAAKAGAVDNLEGTVDALSWGMVPSVGTGARFEIVYPKKVYELEKPVEVYDFLLSSHASSNQEVTEKLPKKQYELSGKSLAQHLFAYRSKWNHLDMKLLLKGFLAPKDIQNLSQTLRNLLYKYEIDCYLNDVDKAVVMSALYFHPRGTEKIGTGALNIKVGYHSEYKDSRCFQLVRTDGTTEDFSYHKCVHHAFELIAPQKAKTYESKWLLHRETERGMADGPSSQA</sequence>
<evidence type="ECO:0000259" key="9">
    <source>
        <dbReference type="SMART" id="SM00663"/>
    </source>
</evidence>
<dbReference type="InterPro" id="IPR007066">
    <property type="entry name" value="RNA_pol_Rpb1_3"/>
</dbReference>
<evidence type="ECO:0000256" key="1">
    <source>
        <dbReference type="ARBA" id="ARBA00012418"/>
    </source>
</evidence>
<reference evidence="10" key="1">
    <citation type="submission" date="2023-03" db="EMBL/GenBank/DDBJ databases">
        <authorList>
            <person name="Julca I."/>
        </authorList>
    </citation>
    <scope>NUCLEOTIDE SEQUENCE</scope>
</reference>
<dbReference type="SMART" id="SM00663">
    <property type="entry name" value="RPOLA_N"/>
    <property type="match status" value="1"/>
</dbReference>
<accession>A0AAV1CFK0</accession>
<dbReference type="CDD" id="cd10506">
    <property type="entry name" value="RNAP_IV_RPD1_N"/>
    <property type="match status" value="1"/>
</dbReference>
<dbReference type="SUPFAM" id="SSF64484">
    <property type="entry name" value="beta and beta-prime subunits of DNA dependent RNA-polymerase"/>
    <property type="match status" value="1"/>
</dbReference>
<dbReference type="Gene3D" id="1.10.132.30">
    <property type="match status" value="1"/>
</dbReference>
<keyword evidence="11" id="KW-1185">Reference proteome</keyword>
<dbReference type="GO" id="GO:0003899">
    <property type="term" value="F:DNA-directed RNA polymerase activity"/>
    <property type="evidence" value="ECO:0007669"/>
    <property type="project" value="UniProtKB-EC"/>
</dbReference>
<dbReference type="InterPro" id="IPR044893">
    <property type="entry name" value="RNA_pol_Rpb1_clamp_domain"/>
</dbReference>
<dbReference type="GO" id="GO:0003677">
    <property type="term" value="F:DNA binding"/>
    <property type="evidence" value="ECO:0007669"/>
    <property type="project" value="InterPro"/>
</dbReference>
<keyword evidence="4" id="KW-0548">Nucleotidyltransferase</keyword>
<keyword evidence="7" id="KW-0804">Transcription</keyword>
<keyword evidence="5" id="KW-0479">Metal-binding</keyword>
<dbReference type="InterPro" id="IPR006592">
    <property type="entry name" value="RNA_pol_N"/>
</dbReference>
<keyword evidence="2" id="KW-0240">DNA-directed RNA polymerase</keyword>
<dbReference type="GO" id="GO:0000428">
    <property type="term" value="C:DNA-directed RNA polymerase complex"/>
    <property type="evidence" value="ECO:0007669"/>
    <property type="project" value="UniProtKB-KW"/>
</dbReference>
<dbReference type="GO" id="GO:0006351">
    <property type="term" value="P:DNA-templated transcription"/>
    <property type="evidence" value="ECO:0007669"/>
    <property type="project" value="InterPro"/>
</dbReference>
<dbReference type="Pfam" id="PF11523">
    <property type="entry name" value="DUF3223"/>
    <property type="match status" value="1"/>
</dbReference>
<comment type="catalytic activity">
    <reaction evidence="8">
        <text>RNA(n) + a ribonucleoside 5'-triphosphate = RNA(n+1) + diphosphate</text>
        <dbReference type="Rhea" id="RHEA:21248"/>
        <dbReference type="Rhea" id="RHEA-COMP:14527"/>
        <dbReference type="Rhea" id="RHEA-COMP:17342"/>
        <dbReference type="ChEBI" id="CHEBI:33019"/>
        <dbReference type="ChEBI" id="CHEBI:61557"/>
        <dbReference type="ChEBI" id="CHEBI:140395"/>
        <dbReference type="EC" id="2.7.7.6"/>
    </reaction>
</comment>
<dbReference type="PANTHER" id="PTHR19376:SF36">
    <property type="entry name" value="DNA-DIRECTED RNA POLYMERASE IV SUBUNIT 1"/>
    <property type="match status" value="1"/>
</dbReference>
<organism evidence="10 11">
    <name type="scientific">Oldenlandia corymbosa var. corymbosa</name>
    <dbReference type="NCBI Taxonomy" id="529605"/>
    <lineage>
        <taxon>Eukaryota</taxon>
        <taxon>Viridiplantae</taxon>
        <taxon>Streptophyta</taxon>
        <taxon>Embryophyta</taxon>
        <taxon>Tracheophyta</taxon>
        <taxon>Spermatophyta</taxon>
        <taxon>Magnoliopsida</taxon>
        <taxon>eudicotyledons</taxon>
        <taxon>Gunneridae</taxon>
        <taxon>Pentapetalae</taxon>
        <taxon>asterids</taxon>
        <taxon>lamiids</taxon>
        <taxon>Gentianales</taxon>
        <taxon>Rubiaceae</taxon>
        <taxon>Rubioideae</taxon>
        <taxon>Spermacoceae</taxon>
        <taxon>Hedyotis-Oldenlandia complex</taxon>
        <taxon>Oldenlandia</taxon>
    </lineage>
</organism>
<dbReference type="InterPro" id="IPR045867">
    <property type="entry name" value="DNA-dir_RpoC_beta_prime"/>
</dbReference>